<accession>A0A9D1IMN0</accession>
<evidence type="ECO:0000313" key="3">
    <source>
        <dbReference type="EMBL" id="HIU38794.1"/>
    </source>
</evidence>
<reference evidence="3" key="2">
    <citation type="journal article" date="2021" name="PeerJ">
        <title>Extensive microbial diversity within the chicken gut microbiome revealed by metagenomics and culture.</title>
        <authorList>
            <person name="Gilroy R."/>
            <person name="Ravi A."/>
            <person name="Getino M."/>
            <person name="Pursley I."/>
            <person name="Horton D.L."/>
            <person name="Alikhan N.F."/>
            <person name="Baker D."/>
            <person name="Gharbi K."/>
            <person name="Hall N."/>
            <person name="Watson M."/>
            <person name="Adriaenssens E.M."/>
            <person name="Foster-Nyarko E."/>
            <person name="Jarju S."/>
            <person name="Secka A."/>
            <person name="Antonio M."/>
            <person name="Oren A."/>
            <person name="Chaudhuri R.R."/>
            <person name="La Ragione R."/>
            <person name="Hildebrand F."/>
            <person name="Pallen M.J."/>
        </authorList>
    </citation>
    <scope>NUCLEOTIDE SEQUENCE</scope>
    <source>
        <strain evidence="3">17073</strain>
    </source>
</reference>
<dbReference type="GO" id="GO:0070004">
    <property type="term" value="F:cysteine-type exopeptidase activity"/>
    <property type="evidence" value="ECO:0007669"/>
    <property type="project" value="InterPro"/>
</dbReference>
<organism evidence="3 4">
    <name type="scientific">Candidatus Limisoma intestinavium</name>
    <dbReference type="NCBI Taxonomy" id="2840856"/>
    <lineage>
        <taxon>Bacteria</taxon>
        <taxon>Pseudomonadati</taxon>
        <taxon>Bacteroidota</taxon>
        <taxon>Bacteroidia</taxon>
        <taxon>Bacteroidales</taxon>
        <taxon>Candidatus Limisoma</taxon>
    </lineage>
</organism>
<dbReference type="Proteomes" id="UP000824076">
    <property type="component" value="Unassembled WGS sequence"/>
</dbReference>
<feature type="signal peptide" evidence="2">
    <location>
        <begin position="1"/>
        <end position="18"/>
    </location>
</feature>
<feature type="non-terminal residue" evidence="3">
    <location>
        <position position="305"/>
    </location>
</feature>
<dbReference type="GO" id="GO:0006508">
    <property type="term" value="P:proteolysis"/>
    <property type="evidence" value="ECO:0007669"/>
    <property type="project" value="UniProtKB-KW"/>
</dbReference>
<keyword evidence="1" id="KW-0224">Dipeptidase</keyword>
<keyword evidence="1" id="KW-0645">Protease</keyword>
<reference evidence="3" key="1">
    <citation type="submission" date="2020-10" db="EMBL/GenBank/DDBJ databases">
        <authorList>
            <person name="Gilroy R."/>
        </authorList>
    </citation>
    <scope>NUCLEOTIDE SEQUENCE</scope>
    <source>
        <strain evidence="3">17073</strain>
    </source>
</reference>
<comment type="similarity">
    <text evidence="1">Belongs to the peptidase C69 family.</text>
</comment>
<comment type="catalytic activity">
    <reaction evidence="1">
        <text>an L-aminoacyl-L-amino acid + H2O = 2 an L-alpha-amino acid</text>
        <dbReference type="Rhea" id="RHEA:48940"/>
        <dbReference type="ChEBI" id="CHEBI:15377"/>
        <dbReference type="ChEBI" id="CHEBI:59869"/>
        <dbReference type="ChEBI" id="CHEBI:77460"/>
    </reaction>
</comment>
<evidence type="ECO:0000256" key="2">
    <source>
        <dbReference type="SAM" id="SignalP"/>
    </source>
</evidence>
<gene>
    <name evidence="3" type="ORF">IAD18_03905</name>
</gene>
<dbReference type="Pfam" id="PF03577">
    <property type="entry name" value="Peptidase_C69"/>
    <property type="match status" value="1"/>
</dbReference>
<dbReference type="AlphaFoldDB" id="A0A9D1IMN0"/>
<name>A0A9D1IMN0_9BACT</name>
<dbReference type="InterPro" id="IPR005322">
    <property type="entry name" value="Peptidase_C69"/>
</dbReference>
<keyword evidence="2" id="KW-0732">Signal</keyword>
<keyword evidence="1" id="KW-0378">Hydrolase</keyword>
<evidence type="ECO:0000256" key="1">
    <source>
        <dbReference type="RuleBase" id="RU364089"/>
    </source>
</evidence>
<sequence length="305" mass="34620">MKKYFFALFAICISGIHADACTSLLAGKAATADGSTMITYNADSYVLYGELYMQPAADYPAGTMVDVYEWDTQKYLGQIEQVEHTYATVGNMNEHQLAIAESTWSSRPELLDTTAIVDYGSLIYLTLQRARTAREAIEVMTGLVERYGYRSTGESFSIADPNEIWVLEMVSKGMKEKGAVWVAIRIPDDCISGHANQSRIHQIPFSDKENCMYSEDVVSFAREMGYFEGDDSEFSFSNAYAESDYLSYRGCDGRVWAYFNRFASGMSRYLPFVMEMEGETLPLYVKPERKISVRDMQAMMRDHYE</sequence>
<comment type="caution">
    <text evidence="3">The sequence shown here is derived from an EMBL/GenBank/DDBJ whole genome shotgun (WGS) entry which is preliminary data.</text>
</comment>
<dbReference type="GO" id="GO:0016805">
    <property type="term" value="F:dipeptidase activity"/>
    <property type="evidence" value="ECO:0007669"/>
    <property type="project" value="UniProtKB-KW"/>
</dbReference>
<dbReference type="PANTHER" id="PTHR12994">
    <property type="entry name" value="SECERNIN"/>
    <property type="match status" value="1"/>
</dbReference>
<protein>
    <recommendedName>
        <fullName evidence="1">Dipeptidase</fullName>
        <ecNumber evidence="1">3.4.-.-</ecNumber>
    </recommendedName>
</protein>
<evidence type="ECO:0000313" key="4">
    <source>
        <dbReference type="Proteomes" id="UP000824076"/>
    </source>
</evidence>
<dbReference type="Gene3D" id="3.60.60.10">
    <property type="entry name" value="Penicillin V Acylase, Chain A"/>
    <property type="match status" value="1"/>
</dbReference>
<feature type="chain" id="PRO_5039593499" description="Dipeptidase" evidence="2">
    <location>
        <begin position="19"/>
        <end position="305"/>
    </location>
</feature>
<proteinExistence type="inferred from homology"/>
<dbReference type="EC" id="3.4.-.-" evidence="1"/>
<dbReference type="PANTHER" id="PTHR12994:SF17">
    <property type="entry name" value="LD30995P"/>
    <property type="match status" value="1"/>
</dbReference>
<dbReference type="EMBL" id="DVMS01000111">
    <property type="protein sequence ID" value="HIU38794.1"/>
    <property type="molecule type" value="Genomic_DNA"/>
</dbReference>